<organism evidence="2 3">
    <name type="scientific">Aquella oligotrophica</name>
    <dbReference type="NCBI Taxonomy" id="2067065"/>
    <lineage>
        <taxon>Bacteria</taxon>
        <taxon>Pseudomonadati</taxon>
        <taxon>Pseudomonadota</taxon>
        <taxon>Betaproteobacteria</taxon>
        <taxon>Neisseriales</taxon>
        <taxon>Neisseriaceae</taxon>
        <taxon>Aquella</taxon>
    </lineage>
</organism>
<dbReference type="RefSeq" id="WP_102951173.1">
    <property type="nucleotide sequence ID" value="NZ_CP024847.1"/>
</dbReference>
<dbReference type="EMBL" id="CP024847">
    <property type="protein sequence ID" value="AUR51877.1"/>
    <property type="molecule type" value="Genomic_DNA"/>
</dbReference>
<gene>
    <name evidence="2" type="ORF">CUN60_06060</name>
</gene>
<accession>A0A2I7N5X6</accession>
<proteinExistence type="predicted"/>
<dbReference type="KEGG" id="nba:CUN60_06060"/>
<evidence type="ECO:0000256" key="1">
    <source>
        <dbReference type="SAM" id="SignalP"/>
    </source>
</evidence>
<feature type="chain" id="PRO_5014404880" evidence="1">
    <location>
        <begin position="20"/>
        <end position="87"/>
    </location>
</feature>
<protein>
    <submittedName>
        <fullName evidence="2">Uncharacterized protein</fullName>
    </submittedName>
</protein>
<dbReference type="AlphaFoldDB" id="A0A2I7N5X6"/>
<dbReference type="Proteomes" id="UP000236655">
    <property type="component" value="Chromosome"/>
</dbReference>
<feature type="signal peptide" evidence="1">
    <location>
        <begin position="1"/>
        <end position="19"/>
    </location>
</feature>
<keyword evidence="1" id="KW-0732">Signal</keyword>
<evidence type="ECO:0000313" key="2">
    <source>
        <dbReference type="EMBL" id="AUR51877.1"/>
    </source>
</evidence>
<name>A0A2I7N5X6_9NEIS</name>
<sequence length="87" mass="9692">MKRLLLAFVTVFACINVYAWGSDVTYKDMPNSMSIVNPFPPEAIVVNPSGPSQDPNSYNKFTPTGRNNTGILQMVGMMFIYLGHHTH</sequence>
<evidence type="ECO:0000313" key="3">
    <source>
        <dbReference type="Proteomes" id="UP000236655"/>
    </source>
</evidence>
<keyword evidence="3" id="KW-1185">Reference proteome</keyword>
<reference evidence="3" key="1">
    <citation type="submission" date="2017-11" db="EMBL/GenBank/DDBJ databases">
        <authorList>
            <person name="Chan K.G."/>
            <person name="Lee L.S."/>
        </authorList>
    </citation>
    <scope>NUCLEOTIDE SEQUENCE [LARGE SCALE GENOMIC DNA]</scope>
    <source>
        <strain evidence="3">DSM 100970</strain>
    </source>
</reference>